<name>A0A975U0L6_9PROT</name>
<proteinExistence type="predicted"/>
<keyword evidence="4 6" id="KW-0378">Hydrolase</keyword>
<dbReference type="PANTHER" id="PTHR32494">
    <property type="entry name" value="ALLANTOATE DEIMINASE-RELATED"/>
    <property type="match status" value="1"/>
</dbReference>
<dbReference type="InterPro" id="IPR010158">
    <property type="entry name" value="Amidase_Cbmase"/>
</dbReference>
<dbReference type="NCBIfam" id="TIGR01879">
    <property type="entry name" value="hydantase"/>
    <property type="match status" value="1"/>
</dbReference>
<comment type="cofactor">
    <cofactor evidence="1">
        <name>Mn(2+)</name>
        <dbReference type="ChEBI" id="CHEBI:29035"/>
    </cofactor>
</comment>
<dbReference type="InterPro" id="IPR002933">
    <property type="entry name" value="Peptidase_M20"/>
</dbReference>
<evidence type="ECO:0000313" key="6">
    <source>
        <dbReference type="EMBL" id="QXM24151.1"/>
    </source>
</evidence>
<dbReference type="EC" id="3.5.-.-" evidence="6"/>
<comment type="subunit">
    <text evidence="2">Homodimer.</text>
</comment>
<dbReference type="KEGG" id="elio:KO353_12885"/>
<dbReference type="PANTHER" id="PTHR32494:SF19">
    <property type="entry name" value="ALLANTOATE DEIMINASE-RELATED"/>
    <property type="match status" value="1"/>
</dbReference>
<evidence type="ECO:0000256" key="5">
    <source>
        <dbReference type="ARBA" id="ARBA00023211"/>
    </source>
</evidence>
<protein>
    <submittedName>
        <fullName evidence="6">Hydantoinase/carbamoylase family amidase</fullName>
        <ecNumber evidence="6">3.5.-.-</ecNumber>
    </submittedName>
</protein>
<gene>
    <name evidence="6" type="ORF">KO353_12885</name>
</gene>
<reference evidence="6" key="1">
    <citation type="submission" date="2021-06" db="EMBL/GenBank/DDBJ databases">
        <title>Elioraea tepida, sp. nov., a moderately thermophilic aerobic anoxygenic phototrophic bacterium isolated from an alkaline siliceous hot spring mat community in Yellowstone National Park, WY, USA.</title>
        <authorList>
            <person name="Saini M.K."/>
            <person name="Yoshida S."/>
            <person name="Sebastian A."/>
            <person name="Hirose S."/>
            <person name="Hara E."/>
            <person name="Tamaki H."/>
            <person name="Soulier N.T."/>
            <person name="Albert I."/>
            <person name="Hanada S."/>
            <person name="Bryant D.A."/>
            <person name="Tank M."/>
        </authorList>
    </citation>
    <scope>NUCLEOTIDE SEQUENCE</scope>
    <source>
        <strain evidence="6">MS-P2</strain>
    </source>
</reference>
<evidence type="ECO:0000256" key="4">
    <source>
        <dbReference type="ARBA" id="ARBA00022801"/>
    </source>
</evidence>
<evidence type="ECO:0000256" key="2">
    <source>
        <dbReference type="ARBA" id="ARBA00011738"/>
    </source>
</evidence>
<keyword evidence="5" id="KW-0464">Manganese</keyword>
<sequence length="421" mass="44489">MKDAAQIEPDLALAERLFDALREASLDPPGVTRDAYGPGEERAHALCLEAAEGAGLAVSRDFAGNSYATLAESDSGERTLIIGSHLDSVPHGGNYDGAAGVVAGLAALAGLVRADRRPRGDVTVMMTRAEESVWFPVSFAGARAALGCLPVEALAAKRSDTGDTLAQHMRALGFEPEAIAAGQRHLDPARIAGFIEAHIEQGPELIEVGRAVAVVPAISGGDRFRKARITGVYAHVGGAPKRVRRDAVAALGHIIVGINAVWDRLDAEGHRIMATFGVVGVDPAMASWSRVPGEARFTLDIRGVDLPALARMRVALDDIVAEAESKYGVTVSLGPDTGPRPAFLDRDLLQRLRDCASARFIPFHEMPSGGRHDALAFHEAGVPTAMLFIRNQHGSHTPDEAMDLADFAEAARILATLAATH</sequence>
<dbReference type="AlphaFoldDB" id="A0A975U0L6"/>
<keyword evidence="7" id="KW-1185">Reference proteome</keyword>
<keyword evidence="3" id="KW-0479">Metal-binding</keyword>
<dbReference type="RefSeq" id="WP_218285128.1">
    <property type="nucleotide sequence ID" value="NZ_CP076448.1"/>
</dbReference>
<evidence type="ECO:0000256" key="1">
    <source>
        <dbReference type="ARBA" id="ARBA00001936"/>
    </source>
</evidence>
<dbReference type="Pfam" id="PF01546">
    <property type="entry name" value="Peptidase_M20"/>
    <property type="match status" value="1"/>
</dbReference>
<dbReference type="PIRSF" id="PIRSF001235">
    <property type="entry name" value="Amidase_carbamoylase"/>
    <property type="match status" value="1"/>
</dbReference>
<dbReference type="EMBL" id="CP076448">
    <property type="protein sequence ID" value="QXM24151.1"/>
    <property type="molecule type" value="Genomic_DNA"/>
</dbReference>
<evidence type="ECO:0000256" key="3">
    <source>
        <dbReference type="ARBA" id="ARBA00022723"/>
    </source>
</evidence>
<organism evidence="6 7">
    <name type="scientific">Elioraea tepida</name>
    <dbReference type="NCBI Taxonomy" id="2843330"/>
    <lineage>
        <taxon>Bacteria</taxon>
        <taxon>Pseudomonadati</taxon>
        <taxon>Pseudomonadota</taxon>
        <taxon>Alphaproteobacteria</taxon>
        <taxon>Acetobacterales</taxon>
        <taxon>Elioraeaceae</taxon>
        <taxon>Elioraea</taxon>
    </lineage>
</organism>
<dbReference type="Proteomes" id="UP000694001">
    <property type="component" value="Chromosome"/>
</dbReference>
<evidence type="ECO:0000313" key="7">
    <source>
        <dbReference type="Proteomes" id="UP000694001"/>
    </source>
</evidence>
<accession>A0A975U0L6</accession>
<dbReference type="GO" id="GO:0016813">
    <property type="term" value="F:hydrolase activity, acting on carbon-nitrogen (but not peptide) bonds, in linear amidines"/>
    <property type="evidence" value="ECO:0007669"/>
    <property type="project" value="InterPro"/>
</dbReference>
<dbReference type="GO" id="GO:0046872">
    <property type="term" value="F:metal ion binding"/>
    <property type="evidence" value="ECO:0007669"/>
    <property type="project" value="UniProtKB-KW"/>
</dbReference>